<name>A0A2I0VZI0_9ASPA</name>
<evidence type="ECO:0000313" key="5">
    <source>
        <dbReference type="Proteomes" id="UP000233837"/>
    </source>
</evidence>
<proteinExistence type="inferred from homology"/>
<comment type="similarity">
    <text evidence="1">Belongs to the Ole e I family.</text>
</comment>
<dbReference type="EMBL" id="KZ503047">
    <property type="protein sequence ID" value="PKU68820.1"/>
    <property type="molecule type" value="Genomic_DNA"/>
</dbReference>
<evidence type="ECO:0000256" key="1">
    <source>
        <dbReference type="ARBA" id="ARBA00010049"/>
    </source>
</evidence>
<keyword evidence="5" id="KW-1185">Reference proteome</keyword>
<dbReference type="Pfam" id="PF01190">
    <property type="entry name" value="Pollen_Ole_e_1"/>
    <property type="match status" value="1"/>
</dbReference>
<dbReference type="OrthoDB" id="1896520at2759"/>
<reference evidence="4 5" key="2">
    <citation type="journal article" date="2017" name="Nature">
        <title>The Apostasia genome and the evolution of orchids.</title>
        <authorList>
            <person name="Zhang G.Q."/>
            <person name="Liu K.W."/>
            <person name="Li Z."/>
            <person name="Lohaus R."/>
            <person name="Hsiao Y.Y."/>
            <person name="Niu S.C."/>
            <person name="Wang J.Y."/>
            <person name="Lin Y.C."/>
            <person name="Xu Q."/>
            <person name="Chen L.J."/>
            <person name="Yoshida K."/>
            <person name="Fujiwara S."/>
            <person name="Wang Z.W."/>
            <person name="Zhang Y.Q."/>
            <person name="Mitsuda N."/>
            <person name="Wang M."/>
            <person name="Liu G.H."/>
            <person name="Pecoraro L."/>
            <person name="Huang H.X."/>
            <person name="Xiao X.J."/>
            <person name="Lin M."/>
            <person name="Wu X.Y."/>
            <person name="Wu W.L."/>
            <person name="Chen Y.Y."/>
            <person name="Chang S.B."/>
            <person name="Sakamoto S."/>
            <person name="Ohme-Takagi M."/>
            <person name="Yagi M."/>
            <person name="Zeng S.J."/>
            <person name="Shen C.Y."/>
            <person name="Yeh C.M."/>
            <person name="Luo Y.B."/>
            <person name="Tsai W.C."/>
            <person name="Van de Peer Y."/>
            <person name="Liu Z.J."/>
        </authorList>
    </citation>
    <scope>NUCLEOTIDE SEQUENCE [LARGE SCALE GENOMIC DNA]</scope>
    <source>
        <tissue evidence="4">The whole plant</tissue>
    </source>
</reference>
<evidence type="ECO:0000256" key="2">
    <source>
        <dbReference type="ARBA" id="ARBA00023157"/>
    </source>
</evidence>
<dbReference type="Proteomes" id="UP000233837">
    <property type="component" value="Unassembled WGS sequence"/>
</dbReference>
<feature type="chain" id="PRO_5014158517" evidence="3">
    <location>
        <begin position="29"/>
        <end position="167"/>
    </location>
</feature>
<reference evidence="4 5" key="1">
    <citation type="journal article" date="2016" name="Sci. Rep.">
        <title>The Dendrobium catenatum Lindl. genome sequence provides insights into polysaccharide synthase, floral development and adaptive evolution.</title>
        <authorList>
            <person name="Zhang G.Q."/>
            <person name="Xu Q."/>
            <person name="Bian C."/>
            <person name="Tsai W.C."/>
            <person name="Yeh C.M."/>
            <person name="Liu K.W."/>
            <person name="Yoshida K."/>
            <person name="Zhang L.S."/>
            <person name="Chang S.B."/>
            <person name="Chen F."/>
            <person name="Shi Y."/>
            <person name="Su Y.Y."/>
            <person name="Zhang Y.Q."/>
            <person name="Chen L.J."/>
            <person name="Yin Y."/>
            <person name="Lin M."/>
            <person name="Huang H."/>
            <person name="Deng H."/>
            <person name="Wang Z.W."/>
            <person name="Zhu S.L."/>
            <person name="Zhao X."/>
            <person name="Deng C."/>
            <person name="Niu S.C."/>
            <person name="Huang J."/>
            <person name="Wang M."/>
            <person name="Liu G.H."/>
            <person name="Yang H.J."/>
            <person name="Xiao X.J."/>
            <person name="Hsiao Y.Y."/>
            <person name="Wu W.L."/>
            <person name="Chen Y.Y."/>
            <person name="Mitsuda N."/>
            <person name="Ohme-Takagi M."/>
            <person name="Luo Y.B."/>
            <person name="Van de Peer Y."/>
            <person name="Liu Z.J."/>
        </authorList>
    </citation>
    <scope>NUCLEOTIDE SEQUENCE [LARGE SCALE GENOMIC DNA]</scope>
    <source>
        <tissue evidence="4">The whole plant</tissue>
    </source>
</reference>
<dbReference type="PANTHER" id="PTHR31614:SF5">
    <property type="entry name" value="ALLERGEN-LIKE PROTEIN BRSN20"/>
    <property type="match status" value="1"/>
</dbReference>
<gene>
    <name evidence="4" type="primary">MGS1</name>
    <name evidence="4" type="ORF">MA16_Dca017108</name>
</gene>
<accession>A0A2I0VZI0</accession>
<dbReference type="PANTHER" id="PTHR31614">
    <property type="entry name" value="PROTEIN DOWNSTREAM OF FLC-RELATED"/>
    <property type="match status" value="1"/>
</dbReference>
<dbReference type="InterPro" id="IPR006041">
    <property type="entry name" value="Pollen_Ole_e1_allergen"/>
</dbReference>
<evidence type="ECO:0000313" key="4">
    <source>
        <dbReference type="EMBL" id="PKU68820.1"/>
    </source>
</evidence>
<keyword evidence="3" id="KW-0732">Signal</keyword>
<dbReference type="STRING" id="906689.A0A2I0VZI0"/>
<organism evidence="4 5">
    <name type="scientific">Dendrobium catenatum</name>
    <dbReference type="NCBI Taxonomy" id="906689"/>
    <lineage>
        <taxon>Eukaryota</taxon>
        <taxon>Viridiplantae</taxon>
        <taxon>Streptophyta</taxon>
        <taxon>Embryophyta</taxon>
        <taxon>Tracheophyta</taxon>
        <taxon>Spermatophyta</taxon>
        <taxon>Magnoliopsida</taxon>
        <taxon>Liliopsida</taxon>
        <taxon>Asparagales</taxon>
        <taxon>Orchidaceae</taxon>
        <taxon>Epidendroideae</taxon>
        <taxon>Malaxideae</taxon>
        <taxon>Dendrobiinae</taxon>
        <taxon>Dendrobium</taxon>
    </lineage>
</organism>
<evidence type="ECO:0000256" key="3">
    <source>
        <dbReference type="SAM" id="SignalP"/>
    </source>
</evidence>
<dbReference type="AlphaFoldDB" id="A0A2I0VZI0"/>
<feature type="signal peptide" evidence="3">
    <location>
        <begin position="1"/>
        <end position="28"/>
    </location>
</feature>
<keyword evidence="2" id="KW-1015">Disulfide bond</keyword>
<protein>
    <submittedName>
        <fullName evidence="4">Pollen-specific protein C13</fullName>
    </submittedName>
</protein>
<sequence length="167" mass="18051">MANCKISVAFSVVSVFLVICFLPASVFGGRAAPAVRFTVQGRVFCDTCRAGFETPATTYIEGAKVKVECREKTGVKTCSYDGVTDSSGTFNIVVADEHEHEICEAMLVSSPDVGCKAEVPGREKSRIVLSHNNGISSDIRFANSLGYQKDTPLAFCSELMKIYSQDD</sequence>